<gene>
    <name evidence="2" type="ORF">HC248_02358</name>
</gene>
<name>A0A6H2HBS2_9BURK</name>
<proteinExistence type="predicted"/>
<sequence length="122" mass="13891">MIISRLKALAVLISSIFLVACVSTTDTIYKWEGYQKNVYQHFRGDKSPAEQTQSMQADLEKIRASGKATPPGYQAHLGLLYGQQGNLDQFAAQIQAEKNQFPESEKFMDFLLRKFKKDEVKQ</sequence>
<dbReference type="RefSeq" id="WP_168922613.1">
    <property type="nucleotide sequence ID" value="NZ_CP051461.1"/>
</dbReference>
<dbReference type="InterPro" id="IPR014508">
    <property type="entry name" value="UCP020555_TPR-like"/>
</dbReference>
<keyword evidence="1" id="KW-0732">Signal</keyword>
<feature type="signal peptide" evidence="1">
    <location>
        <begin position="1"/>
        <end position="20"/>
    </location>
</feature>
<evidence type="ECO:0000313" key="2">
    <source>
        <dbReference type="EMBL" id="QJC57044.1"/>
    </source>
</evidence>
<dbReference type="KEGG" id="pvac:HC248_02358"/>
<keyword evidence="3" id="KW-1185">Reference proteome</keyword>
<evidence type="ECO:0000256" key="1">
    <source>
        <dbReference type="SAM" id="SignalP"/>
    </source>
</evidence>
<dbReference type="AlphaFoldDB" id="A0A6H2HBS2"/>
<accession>A0A6H2HBS2</accession>
<dbReference type="PROSITE" id="PS51257">
    <property type="entry name" value="PROKAR_LIPOPROTEIN"/>
    <property type="match status" value="1"/>
</dbReference>
<organism evidence="2 3">
    <name type="scientific">Polaromonas vacuolata</name>
    <dbReference type="NCBI Taxonomy" id="37448"/>
    <lineage>
        <taxon>Bacteria</taxon>
        <taxon>Pseudomonadati</taxon>
        <taxon>Pseudomonadota</taxon>
        <taxon>Betaproteobacteria</taxon>
        <taxon>Burkholderiales</taxon>
        <taxon>Comamonadaceae</taxon>
        <taxon>Polaromonas</taxon>
    </lineage>
</organism>
<reference evidence="2 3" key="1">
    <citation type="submission" date="2020-04" db="EMBL/GenBank/DDBJ databases">
        <title>Complete genome of a Psychrophilic, Marine, Gas Vacuolate Bacterium Polaromonas vacuolata KCTC 22033T.</title>
        <authorList>
            <person name="Hwang K."/>
            <person name="Kim K.M."/>
        </authorList>
    </citation>
    <scope>NUCLEOTIDE SEQUENCE [LARGE SCALE GENOMIC DNA]</scope>
    <source>
        <strain evidence="2 3">KCTC 22033</strain>
    </source>
</reference>
<evidence type="ECO:0000313" key="3">
    <source>
        <dbReference type="Proteomes" id="UP000502041"/>
    </source>
</evidence>
<protein>
    <recommendedName>
        <fullName evidence="4">Lipoprotein</fullName>
    </recommendedName>
</protein>
<dbReference type="Proteomes" id="UP000502041">
    <property type="component" value="Chromosome"/>
</dbReference>
<dbReference type="PIRSF" id="PIRSF020555">
    <property type="entry name" value="UCP020555"/>
    <property type="match status" value="1"/>
</dbReference>
<evidence type="ECO:0008006" key="4">
    <source>
        <dbReference type="Google" id="ProtNLM"/>
    </source>
</evidence>
<dbReference type="Pfam" id="PF16068">
    <property type="entry name" value="DUF4810"/>
    <property type="match status" value="1"/>
</dbReference>
<dbReference type="EMBL" id="CP051461">
    <property type="protein sequence ID" value="QJC57044.1"/>
    <property type="molecule type" value="Genomic_DNA"/>
</dbReference>
<feature type="chain" id="PRO_5026232604" description="Lipoprotein" evidence="1">
    <location>
        <begin position="21"/>
        <end position="122"/>
    </location>
</feature>